<protein>
    <recommendedName>
        <fullName evidence="9">C2 domain-containing protein</fullName>
    </recommendedName>
</protein>
<evidence type="ECO:0000313" key="10">
    <source>
        <dbReference type="EMBL" id="POI36014.1"/>
    </source>
</evidence>
<dbReference type="Pfam" id="PF16165">
    <property type="entry name" value="Ferlin_C"/>
    <property type="match status" value="1"/>
</dbReference>
<gene>
    <name evidence="10" type="ORF">CIB84_000235</name>
</gene>
<organism evidence="10 11">
    <name type="scientific">Bambusicola thoracicus</name>
    <name type="common">Chinese bamboo-partridge</name>
    <name type="synonym">Perdix thoracica</name>
    <dbReference type="NCBI Taxonomy" id="9083"/>
    <lineage>
        <taxon>Eukaryota</taxon>
        <taxon>Metazoa</taxon>
        <taxon>Chordata</taxon>
        <taxon>Craniata</taxon>
        <taxon>Vertebrata</taxon>
        <taxon>Euteleostomi</taxon>
        <taxon>Archelosauria</taxon>
        <taxon>Archosauria</taxon>
        <taxon>Dinosauria</taxon>
        <taxon>Saurischia</taxon>
        <taxon>Theropoda</taxon>
        <taxon>Coelurosauria</taxon>
        <taxon>Aves</taxon>
        <taxon>Neognathae</taxon>
        <taxon>Galloanserae</taxon>
        <taxon>Galliformes</taxon>
        <taxon>Phasianidae</taxon>
        <taxon>Perdicinae</taxon>
        <taxon>Bambusicola</taxon>
    </lineage>
</organism>
<feature type="domain" description="C2" evidence="9">
    <location>
        <begin position="346"/>
        <end position="481"/>
    </location>
</feature>
<evidence type="ECO:0000259" key="9">
    <source>
        <dbReference type="PROSITE" id="PS50004"/>
    </source>
</evidence>
<dbReference type="InterPro" id="IPR012968">
    <property type="entry name" value="FerIin_dom"/>
</dbReference>
<dbReference type="InterPro" id="IPR037724">
    <property type="entry name" value="C2E_Ferlin"/>
</dbReference>
<dbReference type="SMART" id="SM01201">
    <property type="entry name" value="FerB"/>
    <property type="match status" value="1"/>
</dbReference>
<dbReference type="InterPro" id="IPR037725">
    <property type="entry name" value="C2F_Ferlin"/>
</dbReference>
<feature type="domain" description="C2" evidence="9">
    <location>
        <begin position="208"/>
        <end position="326"/>
    </location>
</feature>
<evidence type="ECO:0000256" key="3">
    <source>
        <dbReference type="ARBA" id="ARBA00022723"/>
    </source>
</evidence>
<dbReference type="SMART" id="SM01202">
    <property type="entry name" value="FerI"/>
    <property type="match status" value="1"/>
</dbReference>
<dbReference type="Pfam" id="PF00168">
    <property type="entry name" value="C2"/>
    <property type="match status" value="5"/>
</dbReference>
<dbReference type="InterPro" id="IPR037723">
    <property type="entry name" value="C2D_Ferlin"/>
</dbReference>
<dbReference type="CDD" id="cd04011">
    <property type="entry name" value="C2B_Ferlin"/>
    <property type="match status" value="1"/>
</dbReference>
<feature type="domain" description="C2" evidence="9">
    <location>
        <begin position="869"/>
        <end position="1004"/>
    </location>
</feature>
<dbReference type="CDD" id="cd04017">
    <property type="entry name" value="C2D_Ferlin"/>
    <property type="match status" value="1"/>
</dbReference>
<keyword evidence="11" id="KW-1185">Reference proteome</keyword>
<proteinExistence type="predicted"/>
<dbReference type="GO" id="GO:0007009">
    <property type="term" value="P:plasma membrane organization"/>
    <property type="evidence" value="ECO:0007669"/>
    <property type="project" value="TreeGrafter"/>
</dbReference>
<dbReference type="Pfam" id="PF08150">
    <property type="entry name" value="FerB"/>
    <property type="match status" value="1"/>
</dbReference>
<keyword evidence="7 8" id="KW-0472">Membrane</keyword>
<feature type="domain" description="C2" evidence="9">
    <location>
        <begin position="1051"/>
        <end position="1169"/>
    </location>
</feature>
<dbReference type="GO" id="GO:0046872">
    <property type="term" value="F:metal ion binding"/>
    <property type="evidence" value="ECO:0007669"/>
    <property type="project" value="UniProtKB-KW"/>
</dbReference>
<dbReference type="InterPro" id="IPR035892">
    <property type="entry name" value="C2_domain_sf"/>
</dbReference>
<keyword evidence="4" id="KW-0677">Repeat</keyword>
<dbReference type="CDD" id="cd08373">
    <property type="entry name" value="C2A_Ferlin"/>
    <property type="match status" value="1"/>
</dbReference>
<dbReference type="InterPro" id="IPR000008">
    <property type="entry name" value="C2_dom"/>
</dbReference>
<dbReference type="CDD" id="cd04037">
    <property type="entry name" value="C2E_Ferlin"/>
    <property type="match status" value="1"/>
</dbReference>
<sequence length="1902" mass="217079">MALSVGVRRLSHLPGRGERQVQLSFRGFTQKTKKIRCGPEAVFGELFRWPHYGKLGVGEVLSVKVYNCSKVFSNRLLGTLVLSLQHLMTSGRLILREALVDRNHSITGIYIELDLRYQPPEGSAGTWVEEDFVYQMKDSSELIIRNPGFEEPEAAEGPRASELDRRAVTLGRKLAKGLETEEEEEEEEEDFYDVSDVEVSGIVFSPVKRICSTRDLFATPTPQSFQVGINIIEAQKLVGVNINPFVVVRVGEDKRQTATQKSTNCPFYNEVFHSKKIPFLGTCIGTFKMDIATVYNQPDHRFFQKWAVISDPTDTRAGVKGFVKCNISVTARGDTVGSLPTSSSSRVEDIERNLLLPKRVPAERPWARVCIKLYRAEGLPSMSAGIMGGFSKIIGEKNVFIDPYVQVSFCGQQGETSVESNTTEPEWNEQISFIEMFPPLAKKIKIQVLDDANVGDVAIATHYIDLQQISDPGRNGFNPTFGPAWVNLYGSPQNSALRDVYKDLNEGMGEGIFYRGRILMAITVEIFSSPSVAERKLGDKAKGALSKLKLKKKSKKSKAKVRELIQLQREEEAGGSPEAEQPAEVIVEVEELHPLPENALGRKEEFFLFAAFFEATMMDSSLNSKPVSFEVSIEPTEYDRSYSCLPMMHEKPCVYVWSYWEDHTWRLCISNWIVKLAERLEQGLDDVEKLLRRPKAKAEERLREVLEEFVAGCRAPRSAASVAVIAGHMIALLSVQILYAKQGLRVRRWLTRANVKEKVKETRRILAKLRFMAQEPQCTLPDVLIWMLSNNRRVAYARVPAQNVLYSVVEEEKGKDCAKIQTVFLKVPGLHTGEVFAKLEVYMWLGVTKYAKNCTVELPEEFKYLSESRQEITQFSVHSPPSWLSRDDFSYFQLRAHLYQARGILPADDNGLSDPFVRVVFSTHCQTTRTVEETLSPMWNELLLFDQLIIDGKREELKTETPIVIVSLFNQSTFGSPEFLGQAFAVPQVKLVDEPYCKPALQFFDFYKGSKPAGELIATFELIELDYSGYLEPSVPEDVEPKEPSYLGDPRAGRFLIPEGIRPVLKEFRIEILFWGLRGLKRVNLFEVDQPQVIIECAGKKVESEVIVAYNENPNFTELVKYMDVVYLHPPLSIFVVEKRAFGRTVLVGTHVVSDVMKFSPRELEEEETEELAKGELLDEVPVEAPLKKIPINKFAKKEDEYEEEKPDPEELDWWSKYYESLKELYNQTRGDEEDAENDDLNDADGGNLNAAYIDMEAEDETVIEAEPAQPKRKLTATLQIYNSELENEFDNFEDWLCIFPLHRGKANDDEDGHEDENFVGKYKGSFYVYPSVEAGVEPKVSQGVPRNRPIKVLVRVYIVKATNLSPADPNGKADPYVVVTVGQEQKDTKERYIPKQLNPVFGEVVELTVSFPMESELTVAVFDHDLVGSDDLIGETKIDLENRFYSKHRANCGVASQYDTNGYNMWRDAFKPTQILDSLCKKMSLPAAEYRREEVKVGNKIFKVPPEAFPEEASVRDKRGAADENWSVDDEHKALYVLQHWEEMPGHGYKLVPEHVEIRSLYNPESPGLVQGSLHMWIDMFPNDVPAPPPVNIKPRLPVSYELRVIIWNTDDVILDDVNPVTGEPSSDIYVKSWIKGLDHDKQETDVHFNSLTGEGNFNWRFIFRFNYLPTEKEITYKKKESVFSVEESEFREPAVLVLQVWDYDRISANDFLGSIELKLHDMVRAAKSSEHCTIKMAKENAAPRFSIFRNKRMRGWWPFIKLKDQEDEEREEREAKEKKKKKKKWSSSVKPEDVEFTDPSGNKYLLTGKVEAEFQLLTVEEAEKNPVGLGRKEPEPLEKPNRPKTSFKWFVNPMKTFVFFIWKRYKKYIIVLFLVALLTVFLVLLIYTMPGYISEKIING</sequence>
<evidence type="ECO:0000256" key="1">
    <source>
        <dbReference type="ARBA" id="ARBA00004167"/>
    </source>
</evidence>
<dbReference type="OrthoDB" id="270970at2759"/>
<evidence type="ECO:0000256" key="6">
    <source>
        <dbReference type="ARBA" id="ARBA00022989"/>
    </source>
</evidence>
<dbReference type="Pfam" id="PF08151">
    <property type="entry name" value="FerI"/>
    <property type="match status" value="1"/>
</dbReference>
<keyword evidence="3" id="KW-0479">Metal-binding</keyword>
<feature type="transmembrane region" description="Helical" evidence="8">
    <location>
        <begin position="1870"/>
        <end position="1889"/>
    </location>
</feature>
<dbReference type="InterPro" id="IPR012561">
    <property type="entry name" value="Ferlin_B-domain"/>
</dbReference>
<evidence type="ECO:0000256" key="8">
    <source>
        <dbReference type="SAM" id="Phobius"/>
    </source>
</evidence>
<evidence type="ECO:0000256" key="5">
    <source>
        <dbReference type="ARBA" id="ARBA00022837"/>
    </source>
</evidence>
<comment type="subcellular location">
    <subcellularLocation>
        <location evidence="1">Membrane</location>
        <topology evidence="1">Single-pass membrane protein</topology>
    </subcellularLocation>
</comment>
<dbReference type="CDD" id="cd04018">
    <property type="entry name" value="C2C_Ferlin"/>
    <property type="match status" value="1"/>
</dbReference>
<evidence type="ECO:0000256" key="4">
    <source>
        <dbReference type="ARBA" id="ARBA00022737"/>
    </source>
</evidence>
<dbReference type="InterPro" id="IPR055072">
    <property type="entry name" value="Ferlin_DSRM"/>
</dbReference>
<dbReference type="FunFam" id="2.60.40.150:FF:000034">
    <property type="entry name" value="otoferlin isoform X2"/>
    <property type="match status" value="1"/>
</dbReference>
<dbReference type="InterPro" id="IPR037720">
    <property type="entry name" value="C2B_Ferlin"/>
</dbReference>
<dbReference type="PROSITE" id="PS50004">
    <property type="entry name" value="C2"/>
    <property type="match status" value="7"/>
</dbReference>
<feature type="domain" description="C2" evidence="9">
    <location>
        <begin position="1"/>
        <end position="98"/>
    </location>
</feature>
<name>A0A2P4TI46_BAMTH</name>
<feature type="domain" description="C2" evidence="9">
    <location>
        <begin position="1335"/>
        <end position="1454"/>
    </location>
</feature>
<dbReference type="SMART" id="SM00239">
    <property type="entry name" value="C2"/>
    <property type="match status" value="6"/>
</dbReference>
<dbReference type="InterPro" id="IPR037721">
    <property type="entry name" value="Ferlin"/>
</dbReference>
<evidence type="ECO:0000313" key="11">
    <source>
        <dbReference type="Proteomes" id="UP000237246"/>
    </source>
</evidence>
<feature type="domain" description="C2" evidence="9">
    <location>
        <begin position="1586"/>
        <end position="1735"/>
    </location>
</feature>
<dbReference type="CDD" id="cd08374">
    <property type="entry name" value="C2F_Ferlin"/>
    <property type="match status" value="1"/>
</dbReference>
<dbReference type="Pfam" id="PF22901">
    <property type="entry name" value="dsrm_Ferlin"/>
    <property type="match status" value="1"/>
</dbReference>
<keyword evidence="6 8" id="KW-1133">Transmembrane helix</keyword>
<accession>A0A2P4TI46</accession>
<evidence type="ECO:0000256" key="7">
    <source>
        <dbReference type="ARBA" id="ARBA00023136"/>
    </source>
</evidence>
<evidence type="ECO:0000256" key="2">
    <source>
        <dbReference type="ARBA" id="ARBA00022692"/>
    </source>
</evidence>
<dbReference type="GO" id="GO:0016020">
    <property type="term" value="C:membrane"/>
    <property type="evidence" value="ECO:0007669"/>
    <property type="project" value="UniProtKB-SubCell"/>
</dbReference>
<dbReference type="Proteomes" id="UP000237246">
    <property type="component" value="Unassembled WGS sequence"/>
</dbReference>
<dbReference type="InterPro" id="IPR032362">
    <property type="entry name" value="Ferlin_C"/>
</dbReference>
<dbReference type="PANTHER" id="PTHR12546:SF36">
    <property type="entry name" value="FER-1-LIKE PROTEIN 4"/>
    <property type="match status" value="1"/>
</dbReference>
<keyword evidence="5" id="KW-0106">Calcium</keyword>
<dbReference type="InterPro" id="IPR037722">
    <property type="entry name" value="C2C_Ferlin"/>
</dbReference>
<dbReference type="EMBL" id="PPHD01000090">
    <property type="protein sequence ID" value="POI36014.1"/>
    <property type="molecule type" value="Genomic_DNA"/>
</dbReference>
<dbReference type="SUPFAM" id="SSF49562">
    <property type="entry name" value="C2 domain (Calcium/lipid-binding domain, CaLB)"/>
    <property type="match status" value="7"/>
</dbReference>
<dbReference type="PANTHER" id="PTHR12546">
    <property type="entry name" value="FER-1-LIKE"/>
    <property type="match status" value="1"/>
</dbReference>
<comment type="caution">
    <text evidence="10">The sequence shown here is derived from an EMBL/GenBank/DDBJ whole genome shotgun (WGS) entry which is preliminary data.</text>
</comment>
<keyword evidence="2 8" id="KW-0812">Transmembrane</keyword>
<reference evidence="10 11" key="1">
    <citation type="submission" date="2018-01" db="EMBL/GenBank/DDBJ databases">
        <title>Comparison of the Chinese Bamboo Partridge and Red Junglefowl genome sequences highlights the importance of demography in genome evolution.</title>
        <authorList>
            <person name="Tiley G.P."/>
            <person name="Kimball R.T."/>
            <person name="Braun E.L."/>
            <person name="Burleigh J.G."/>
        </authorList>
    </citation>
    <scope>NUCLEOTIDE SEQUENCE [LARGE SCALE GENOMIC DNA]</scope>
    <source>
        <strain evidence="10">RTK389</strain>
        <tissue evidence="10">Blood</tissue>
    </source>
</reference>
<dbReference type="Gene3D" id="2.60.40.150">
    <property type="entry name" value="C2 domain"/>
    <property type="match status" value="6"/>
</dbReference>
<dbReference type="InterPro" id="IPR037726">
    <property type="entry name" value="C2A_Ferlin"/>
</dbReference>